<dbReference type="SMART" id="SM00568">
    <property type="entry name" value="GRAM"/>
    <property type="match status" value="2"/>
</dbReference>
<dbReference type="GO" id="GO:0016906">
    <property type="term" value="F:sterol 3-beta-glucosyltransferase activity"/>
    <property type="evidence" value="ECO:0007669"/>
    <property type="project" value="UniProtKB-EC"/>
</dbReference>
<sequence>MSEISIECDTIQSNDSRSLLLDDHTNYSDRRLLETKVRSAFELPSTEVLNNEFPCYLIRLVTLPGWMYITSNYVCFYASLPGKKKGPYKAGYLSKKNHITSPRTYRYYFELKNHVFSWYASAETKYAPINSIDLKCITKIGPSRHKKHGIRLTTNTNHHYTIIADSELSQREWMDELRRGVFMAQHAGNSVRIVLPFSKITNVDKPLVFQFATSIRIRFQDDLLSDNSVGEEDYYFSFFPDIDKAFHEIVTNWTIKTARLSTTKEERNEPVASQPPANGNSFMSFDSFLDNISTAALPTVLMGKLVNITSLFQVQQRSVATGDAEDALEDKDSTDESEDEPDTKQTERGLTEASPTSSSKSKRSSFFSKSVPDVPESTEVSSLAVSTPSTDGSVVKKRPHSASYSFTKMPWSIKNQVSRTDNNKSSIDSLSGKTAPSSSQQTNATTRSINNSLSSIRQHISPTYLYNKLHTHTASTSPSPDVANTDMTHPSADISLMSHEDSDREKNHLSPTTTRKQRAKSVGSAIFTSTWSKLAPSIIDNYYQQQHINENSHLHPKGPVWLNDSIIEELESFIQPSQYDGSDSESDTDSEGQTMLESLKSTGNDLLKQGQQDTMNEHLNANFPMLLEAEKVNAVFKASFWRTIPYSGKIYITDKFFCFHSRVLAGQQKFIVSWQDVIKVKKIKARNYQLLYGMTMIVKDIADELKMTKEDDFDASSVHSKASNTISLASNIILDRPEHVEPPHDYDGPPLLSSSSIISKPSIKFKKPTKPLHITCLTIGSRGDVQPYLALCKELQKDGHTCRIATHPEYEKWVTDHNVEFRSIGGDPGDLMKLCIDNSFLSVSFIREGTKFFFTWFESLLVSSYEACKGTDVIIESPSAMVGVHMAEKLQVPYFRSMPFPFTRTTKFPHPFATQTAAGGRVFNDMTYVMIDTALWAGTSRYINRFRREVLQLPNTNLDRLELWKVPHLYSFSPTVVHPPKDWPDYIHCTGYWFLDNPDKSWQPHASLTEFLQSKNDNRPIVYIGFGSIIVPDPVETTRMIVDSVLKANVRAIICKGWSSRTSSNVSTGLTKNTSRHKKSRSEADVGNIKQEEDEQEEDSEQMLDQHPGTIYQIDSVPHDWLFPQIQGVVHHGGAGTTAAGLRAGLPTVIKPFFGDQRFWGQRVEELQVGVCLTKLKEAQLTEALKTITQNEAMVIKAQRLGEAIRKENGPRNAVENMYRELEFAKAQRISHS</sequence>
<dbReference type="PANTHER" id="PTHR48050:SF25">
    <property type="entry name" value="STEROL 3-BETA-GLUCOSYLTRANSFERASE"/>
    <property type="match status" value="1"/>
</dbReference>
<dbReference type="Gene3D" id="3.40.50.2000">
    <property type="entry name" value="Glycogen Phosphorylase B"/>
    <property type="match status" value="2"/>
</dbReference>
<feature type="compositionally biased region" description="Acidic residues" evidence="5">
    <location>
        <begin position="1092"/>
        <end position="1102"/>
    </location>
</feature>
<dbReference type="OrthoDB" id="10261837at2759"/>
<evidence type="ECO:0000313" key="7">
    <source>
        <dbReference type="EMBL" id="OBZ89256.1"/>
    </source>
</evidence>
<keyword evidence="8" id="KW-1185">Reference proteome</keyword>
<keyword evidence="3" id="KW-0328">Glycosyltransferase</keyword>
<feature type="region of interest" description="Disordered" evidence="5">
    <location>
        <begin position="498"/>
        <end position="522"/>
    </location>
</feature>
<dbReference type="GO" id="GO:0016125">
    <property type="term" value="P:sterol metabolic process"/>
    <property type="evidence" value="ECO:0007669"/>
    <property type="project" value="TreeGrafter"/>
</dbReference>
<name>A0A1C7NL99_9FUNG</name>
<dbReference type="InterPro" id="IPR001849">
    <property type="entry name" value="PH_domain"/>
</dbReference>
<dbReference type="STRING" id="101091.A0A1C7NL99"/>
<comment type="similarity">
    <text evidence="1">Belongs to the glycosyltransferase 28 family.</text>
</comment>
<dbReference type="CDD" id="cd03784">
    <property type="entry name" value="GT1_Gtf-like"/>
    <property type="match status" value="1"/>
</dbReference>
<evidence type="ECO:0000256" key="2">
    <source>
        <dbReference type="ARBA" id="ARBA00012650"/>
    </source>
</evidence>
<dbReference type="GO" id="GO:0005975">
    <property type="term" value="P:carbohydrate metabolic process"/>
    <property type="evidence" value="ECO:0007669"/>
    <property type="project" value="InterPro"/>
</dbReference>
<feature type="compositionally biased region" description="Acidic residues" evidence="5">
    <location>
        <begin position="323"/>
        <end position="341"/>
    </location>
</feature>
<evidence type="ECO:0000256" key="1">
    <source>
        <dbReference type="ARBA" id="ARBA00006962"/>
    </source>
</evidence>
<reference evidence="7 8" key="1">
    <citation type="submission" date="2016-03" db="EMBL/GenBank/DDBJ databases">
        <title>Choanephora cucurbitarum.</title>
        <authorList>
            <person name="Min B."/>
            <person name="Park H."/>
            <person name="Park J.-H."/>
            <person name="Shin H.-D."/>
            <person name="Choi I.-G."/>
        </authorList>
    </citation>
    <scope>NUCLEOTIDE SEQUENCE [LARGE SCALE GENOMIC DNA]</scope>
    <source>
        <strain evidence="7 8">KUS-F28377</strain>
    </source>
</reference>
<dbReference type="Proteomes" id="UP000093000">
    <property type="component" value="Unassembled WGS sequence"/>
</dbReference>
<dbReference type="Pfam" id="PF00169">
    <property type="entry name" value="PH"/>
    <property type="match status" value="1"/>
</dbReference>
<dbReference type="InParanoid" id="A0A1C7NL99"/>
<protein>
    <recommendedName>
        <fullName evidence="2">sterol 3beta-glucosyltransferase</fullName>
        <ecNumber evidence="2">2.4.1.173</ecNumber>
    </recommendedName>
</protein>
<dbReference type="InterPro" id="IPR002213">
    <property type="entry name" value="UDP_glucos_trans"/>
</dbReference>
<evidence type="ECO:0000256" key="4">
    <source>
        <dbReference type="ARBA" id="ARBA00022679"/>
    </source>
</evidence>
<gene>
    <name evidence="7" type="primary">ATG26_0</name>
    <name evidence="7" type="ORF">A0J61_02703</name>
</gene>
<feature type="compositionally biased region" description="Basic and acidic residues" evidence="5">
    <location>
        <begin position="498"/>
        <end position="508"/>
    </location>
</feature>
<dbReference type="Pfam" id="PF02893">
    <property type="entry name" value="GRAM"/>
    <property type="match status" value="2"/>
</dbReference>
<dbReference type="Gene3D" id="2.30.29.30">
    <property type="entry name" value="Pleckstrin-homology domain (PH domain)/Phosphotyrosine-binding domain (PTB)"/>
    <property type="match status" value="2"/>
</dbReference>
<evidence type="ECO:0000256" key="3">
    <source>
        <dbReference type="ARBA" id="ARBA00022676"/>
    </source>
</evidence>
<keyword evidence="4 7" id="KW-0808">Transferase</keyword>
<feature type="region of interest" description="Disordered" evidence="5">
    <location>
        <begin position="322"/>
        <end position="401"/>
    </location>
</feature>
<evidence type="ECO:0000256" key="5">
    <source>
        <dbReference type="SAM" id="MobiDB-lite"/>
    </source>
</evidence>
<dbReference type="FunFam" id="3.40.50.2000:FF:000029">
    <property type="entry name" value="Sterol 3-beta-glucosyltransferase"/>
    <property type="match status" value="1"/>
</dbReference>
<dbReference type="Pfam" id="PF06722">
    <property type="entry name" value="EryCIII-like_C"/>
    <property type="match status" value="1"/>
</dbReference>
<feature type="region of interest" description="Disordered" evidence="5">
    <location>
        <begin position="415"/>
        <end position="450"/>
    </location>
</feature>
<dbReference type="SUPFAM" id="SSF50729">
    <property type="entry name" value="PH domain-like"/>
    <property type="match status" value="1"/>
</dbReference>
<dbReference type="SMART" id="SM00233">
    <property type="entry name" value="PH"/>
    <property type="match status" value="1"/>
</dbReference>
<feature type="domain" description="PH" evidence="6">
    <location>
        <begin position="86"/>
        <end position="182"/>
    </location>
</feature>
<dbReference type="PANTHER" id="PTHR48050">
    <property type="entry name" value="STEROL 3-BETA-GLUCOSYLTRANSFERASE"/>
    <property type="match status" value="1"/>
</dbReference>
<accession>A0A1C7NL99</accession>
<dbReference type="InterPro" id="IPR004182">
    <property type="entry name" value="GRAM"/>
</dbReference>
<evidence type="ECO:0000313" key="8">
    <source>
        <dbReference type="Proteomes" id="UP000093000"/>
    </source>
</evidence>
<dbReference type="PROSITE" id="PS50003">
    <property type="entry name" value="PH_DOMAIN"/>
    <property type="match status" value="1"/>
</dbReference>
<dbReference type="InterPro" id="IPR010610">
    <property type="entry name" value="EryCIII-like_C"/>
</dbReference>
<dbReference type="AlphaFoldDB" id="A0A1C7NL99"/>
<dbReference type="Pfam" id="PF03033">
    <property type="entry name" value="Glyco_transf_28"/>
    <property type="match status" value="1"/>
</dbReference>
<comment type="caution">
    <text evidence="7">The sequence shown here is derived from an EMBL/GenBank/DDBJ whole genome shotgun (WGS) entry which is preliminary data.</text>
</comment>
<dbReference type="EMBL" id="LUGH01000105">
    <property type="protein sequence ID" value="OBZ89256.1"/>
    <property type="molecule type" value="Genomic_DNA"/>
</dbReference>
<dbReference type="SUPFAM" id="SSF53756">
    <property type="entry name" value="UDP-Glycosyltransferase/glycogen phosphorylase"/>
    <property type="match status" value="1"/>
</dbReference>
<evidence type="ECO:0000259" key="6">
    <source>
        <dbReference type="PROSITE" id="PS50003"/>
    </source>
</evidence>
<feature type="compositionally biased region" description="Polar residues" evidence="5">
    <location>
        <begin position="1062"/>
        <end position="1073"/>
    </location>
</feature>
<feature type="region of interest" description="Disordered" evidence="5">
    <location>
        <begin position="1062"/>
        <end position="1103"/>
    </location>
</feature>
<dbReference type="EC" id="2.4.1.173" evidence="2"/>
<feature type="compositionally biased region" description="Polar residues" evidence="5">
    <location>
        <begin position="378"/>
        <end position="392"/>
    </location>
</feature>
<organism evidence="7 8">
    <name type="scientific">Choanephora cucurbitarum</name>
    <dbReference type="NCBI Taxonomy" id="101091"/>
    <lineage>
        <taxon>Eukaryota</taxon>
        <taxon>Fungi</taxon>
        <taxon>Fungi incertae sedis</taxon>
        <taxon>Mucoromycota</taxon>
        <taxon>Mucoromycotina</taxon>
        <taxon>Mucoromycetes</taxon>
        <taxon>Mucorales</taxon>
        <taxon>Mucorineae</taxon>
        <taxon>Choanephoraceae</taxon>
        <taxon>Choanephoroideae</taxon>
        <taxon>Choanephora</taxon>
    </lineage>
</organism>
<dbReference type="InterPro" id="IPR011993">
    <property type="entry name" value="PH-like_dom_sf"/>
</dbReference>
<dbReference type="InterPro" id="IPR050426">
    <property type="entry name" value="Glycosyltransferase_28"/>
</dbReference>
<proteinExistence type="inferred from homology"/>
<dbReference type="InterPro" id="IPR004276">
    <property type="entry name" value="GlycoTrans_28_N"/>
</dbReference>